<proteinExistence type="inferred from homology"/>
<dbReference type="OrthoDB" id="8576332at2"/>
<feature type="domain" description="HAMP" evidence="6">
    <location>
        <begin position="210"/>
        <end position="262"/>
    </location>
</feature>
<dbReference type="InterPro" id="IPR024478">
    <property type="entry name" value="HlyB_4HB_MCP"/>
</dbReference>
<sequence length="555" mass="56895">MKIANLPIGRRLTAAFSLTILLLAAVVAVGATRLNAVSAEIDVTVNDRYAKISLLNDLKDASNRQARDVRNALMQDQPDAPEIRGIADTGREGDGCIGKLQALGMADEAKALLGKIIDARAAYTAALQPLVQKLQGGDRAGANAWMAEHVKSLQQAQFDAIEQLIAFQVAQMHASGSAARATARTASMAMVAMGVIGGMLSLFTAWVITRGIVVPIGHAVKVARTVADGDLGSHIDVHSTDEVGVLSAALNDMNTSLVRIVSEVRAGTDAIRRASSEIAAGNADLSERTEQQAGALEETASAMSQLTATVKQNTASAHQANALAQTASGIAGEGGAVVAQVVQTMASINTSSRRIADIIGVIDSIAFQTNILALNASVEAARAGEHGRGFAVVATEVRNLAGRSKAAAHEIKALIDDSVARADAGARLADQAGQTMEHIVASVARVADIIADIARASGEQLAGIEQVNAAIAGMDDGTQRNAALVEQAAGAAEAMREQALALSAAVGVFRLGASAFADGTAAPLRAAAVTPLPVRRLSAPARAPGSASTYRATGT</sequence>
<dbReference type="GO" id="GO:0005886">
    <property type="term" value="C:plasma membrane"/>
    <property type="evidence" value="ECO:0007669"/>
    <property type="project" value="TreeGrafter"/>
</dbReference>
<dbReference type="SMART" id="SM00283">
    <property type="entry name" value="MA"/>
    <property type="match status" value="1"/>
</dbReference>
<dbReference type="GO" id="GO:0007165">
    <property type="term" value="P:signal transduction"/>
    <property type="evidence" value="ECO:0007669"/>
    <property type="project" value="UniProtKB-KW"/>
</dbReference>
<dbReference type="InterPro" id="IPR051310">
    <property type="entry name" value="MCP_chemotaxis"/>
</dbReference>
<dbReference type="AlphaFoldDB" id="A0A6L6Q677"/>
<dbReference type="PROSITE" id="PS50111">
    <property type="entry name" value="CHEMOTAXIS_TRANSDUC_2"/>
    <property type="match status" value="1"/>
</dbReference>
<dbReference type="PROSITE" id="PS50885">
    <property type="entry name" value="HAMP"/>
    <property type="match status" value="1"/>
</dbReference>
<organism evidence="7 8">
    <name type="scientific">Pseudoduganella ginsengisoli</name>
    <dbReference type="NCBI Taxonomy" id="1462440"/>
    <lineage>
        <taxon>Bacteria</taxon>
        <taxon>Pseudomonadati</taxon>
        <taxon>Pseudomonadota</taxon>
        <taxon>Betaproteobacteria</taxon>
        <taxon>Burkholderiales</taxon>
        <taxon>Oxalobacteraceae</taxon>
        <taxon>Telluria group</taxon>
        <taxon>Pseudoduganella</taxon>
    </lineage>
</organism>
<dbReference type="GO" id="GO:0004888">
    <property type="term" value="F:transmembrane signaling receptor activity"/>
    <property type="evidence" value="ECO:0007669"/>
    <property type="project" value="InterPro"/>
</dbReference>
<dbReference type="SUPFAM" id="SSF58104">
    <property type="entry name" value="Methyl-accepting chemotaxis protein (MCP) signaling domain"/>
    <property type="match status" value="1"/>
</dbReference>
<dbReference type="PANTHER" id="PTHR43531:SF14">
    <property type="entry name" value="METHYL-ACCEPTING CHEMOTAXIS PROTEIN I-RELATED"/>
    <property type="match status" value="1"/>
</dbReference>
<dbReference type="Gene3D" id="1.10.287.950">
    <property type="entry name" value="Methyl-accepting chemotaxis protein"/>
    <property type="match status" value="1"/>
</dbReference>
<dbReference type="EMBL" id="WNLA01000022">
    <property type="protein sequence ID" value="MTW05277.1"/>
    <property type="molecule type" value="Genomic_DNA"/>
</dbReference>
<evidence type="ECO:0000256" key="2">
    <source>
        <dbReference type="ARBA" id="ARBA00022481"/>
    </source>
</evidence>
<comment type="similarity">
    <text evidence="3">Belongs to the methyl-accepting chemotaxis (MCP) protein family.</text>
</comment>
<evidence type="ECO:0000313" key="7">
    <source>
        <dbReference type="EMBL" id="MTW05277.1"/>
    </source>
</evidence>
<evidence type="ECO:0000259" key="5">
    <source>
        <dbReference type="PROSITE" id="PS50111"/>
    </source>
</evidence>
<dbReference type="CDD" id="cd19411">
    <property type="entry name" value="MCP2201-like_sensor"/>
    <property type="match status" value="1"/>
</dbReference>
<evidence type="ECO:0000256" key="3">
    <source>
        <dbReference type="ARBA" id="ARBA00029447"/>
    </source>
</evidence>
<evidence type="ECO:0000313" key="8">
    <source>
        <dbReference type="Proteomes" id="UP000484015"/>
    </source>
</evidence>
<feature type="domain" description="Methyl-accepting transducer" evidence="5">
    <location>
        <begin position="267"/>
        <end position="496"/>
    </location>
</feature>
<comment type="caution">
    <text evidence="7">The sequence shown here is derived from an EMBL/GenBank/DDBJ whole genome shotgun (WGS) entry which is preliminary data.</text>
</comment>
<dbReference type="InterPro" id="IPR004090">
    <property type="entry name" value="Chemotax_Me-accpt_rcpt"/>
</dbReference>
<dbReference type="PRINTS" id="PR00260">
    <property type="entry name" value="CHEMTRNSDUCR"/>
</dbReference>
<gene>
    <name evidence="7" type="ORF">GM668_24670</name>
</gene>
<evidence type="ECO:0000259" key="6">
    <source>
        <dbReference type="PROSITE" id="PS50885"/>
    </source>
</evidence>
<keyword evidence="4" id="KW-0807">Transducer</keyword>
<dbReference type="InterPro" id="IPR004089">
    <property type="entry name" value="MCPsignal_dom"/>
</dbReference>
<protein>
    <submittedName>
        <fullName evidence="7">HAMP domain-containing protein</fullName>
    </submittedName>
</protein>
<dbReference type="Pfam" id="PF12729">
    <property type="entry name" value="4HB_MCP_1"/>
    <property type="match status" value="1"/>
</dbReference>
<evidence type="ECO:0000256" key="1">
    <source>
        <dbReference type="ARBA" id="ARBA00004370"/>
    </source>
</evidence>
<keyword evidence="2" id="KW-0488">Methylation</keyword>
<name>A0A6L6Q677_9BURK</name>
<keyword evidence="8" id="KW-1185">Reference proteome</keyword>
<dbReference type="RefSeq" id="WP_155441627.1">
    <property type="nucleotide sequence ID" value="NZ_WNLA01000022.1"/>
</dbReference>
<dbReference type="Pfam" id="PF00672">
    <property type="entry name" value="HAMP"/>
    <property type="match status" value="1"/>
</dbReference>
<dbReference type="SMART" id="SM00304">
    <property type="entry name" value="HAMP"/>
    <property type="match status" value="1"/>
</dbReference>
<comment type="subcellular location">
    <subcellularLocation>
        <location evidence="1">Membrane</location>
    </subcellularLocation>
</comment>
<evidence type="ECO:0000256" key="4">
    <source>
        <dbReference type="PROSITE-ProRule" id="PRU00284"/>
    </source>
</evidence>
<dbReference type="PANTHER" id="PTHR43531">
    <property type="entry name" value="PROTEIN ICFG"/>
    <property type="match status" value="1"/>
</dbReference>
<reference evidence="7 8" key="1">
    <citation type="submission" date="2019-11" db="EMBL/GenBank/DDBJ databases">
        <title>Type strains purchased from KCTC, JCM and DSMZ.</title>
        <authorList>
            <person name="Lu H."/>
        </authorList>
    </citation>
    <scope>NUCLEOTIDE SEQUENCE [LARGE SCALE GENOMIC DNA]</scope>
    <source>
        <strain evidence="7 8">KCTC 42409</strain>
    </source>
</reference>
<dbReference type="CDD" id="cd06225">
    <property type="entry name" value="HAMP"/>
    <property type="match status" value="1"/>
</dbReference>
<dbReference type="InterPro" id="IPR047347">
    <property type="entry name" value="YvaQ-like_sensor"/>
</dbReference>
<dbReference type="Pfam" id="PF00015">
    <property type="entry name" value="MCPsignal"/>
    <property type="match status" value="1"/>
</dbReference>
<dbReference type="GO" id="GO:0006935">
    <property type="term" value="P:chemotaxis"/>
    <property type="evidence" value="ECO:0007669"/>
    <property type="project" value="InterPro"/>
</dbReference>
<accession>A0A6L6Q677</accession>
<dbReference type="Proteomes" id="UP000484015">
    <property type="component" value="Unassembled WGS sequence"/>
</dbReference>
<dbReference type="InterPro" id="IPR003660">
    <property type="entry name" value="HAMP_dom"/>
</dbReference>
<dbReference type="FunFam" id="1.10.287.950:FF:000001">
    <property type="entry name" value="Methyl-accepting chemotaxis sensory transducer"/>
    <property type="match status" value="1"/>
</dbReference>
<dbReference type="CDD" id="cd11386">
    <property type="entry name" value="MCP_signal"/>
    <property type="match status" value="1"/>
</dbReference>